<dbReference type="InterPro" id="IPR035899">
    <property type="entry name" value="DBL_dom_sf"/>
</dbReference>
<feature type="compositionally biased region" description="Basic and acidic residues" evidence="3">
    <location>
        <begin position="379"/>
        <end position="395"/>
    </location>
</feature>
<dbReference type="Proteomes" id="UP000677803">
    <property type="component" value="Unassembled WGS sequence"/>
</dbReference>
<evidence type="ECO:0000256" key="1">
    <source>
        <dbReference type="ARBA" id="ARBA00022443"/>
    </source>
</evidence>
<feature type="region of interest" description="Disordered" evidence="3">
    <location>
        <begin position="999"/>
        <end position="1060"/>
    </location>
</feature>
<reference evidence="7" key="1">
    <citation type="submission" date="2021-05" db="EMBL/GenBank/DDBJ databases">
        <authorList>
            <person name="Tigano A."/>
        </authorList>
    </citation>
    <scope>NUCLEOTIDE SEQUENCE</scope>
</reference>
<dbReference type="SMART" id="SM00325">
    <property type="entry name" value="RhoGEF"/>
    <property type="match status" value="1"/>
</dbReference>
<dbReference type="SUPFAM" id="SSF48065">
    <property type="entry name" value="DBL homology domain (DH-domain)"/>
    <property type="match status" value="1"/>
</dbReference>
<feature type="compositionally biased region" description="Basic and acidic residues" evidence="3">
    <location>
        <begin position="238"/>
        <end position="261"/>
    </location>
</feature>
<feature type="domain" description="PH" evidence="5">
    <location>
        <begin position="1309"/>
        <end position="1410"/>
    </location>
</feature>
<dbReference type="InterPro" id="IPR000219">
    <property type="entry name" value="DH_dom"/>
</dbReference>
<dbReference type="Pfam" id="PF00169">
    <property type="entry name" value="PH"/>
    <property type="match status" value="1"/>
</dbReference>
<feature type="compositionally biased region" description="Low complexity" evidence="3">
    <location>
        <begin position="618"/>
        <end position="633"/>
    </location>
</feature>
<dbReference type="GO" id="GO:0005737">
    <property type="term" value="C:cytoplasm"/>
    <property type="evidence" value="ECO:0007669"/>
    <property type="project" value="TreeGrafter"/>
</dbReference>
<feature type="compositionally biased region" description="Basic and acidic residues" evidence="3">
    <location>
        <begin position="496"/>
        <end position="535"/>
    </location>
</feature>
<dbReference type="GO" id="GO:0005085">
    <property type="term" value="F:guanyl-nucleotide exchange factor activity"/>
    <property type="evidence" value="ECO:0007669"/>
    <property type="project" value="InterPro"/>
</dbReference>
<name>A0A8S4BN83_9TELE</name>
<comment type="caution">
    <text evidence="7">The sequence shown here is derived from an EMBL/GenBank/DDBJ whole genome shotgun (WGS) entry which is preliminary data.</text>
</comment>
<protein>
    <submittedName>
        <fullName evidence="7">(Atlantic silverside) hypothetical protein</fullName>
    </submittedName>
</protein>
<dbReference type="GO" id="GO:0035556">
    <property type="term" value="P:intracellular signal transduction"/>
    <property type="evidence" value="ECO:0007669"/>
    <property type="project" value="InterPro"/>
</dbReference>
<feature type="compositionally biased region" description="Acidic residues" evidence="3">
    <location>
        <begin position="700"/>
        <end position="709"/>
    </location>
</feature>
<dbReference type="PROSITE" id="PS00741">
    <property type="entry name" value="DH_1"/>
    <property type="match status" value="1"/>
</dbReference>
<evidence type="ECO:0000256" key="2">
    <source>
        <dbReference type="PROSITE-ProRule" id="PRU00192"/>
    </source>
</evidence>
<dbReference type="SMART" id="SM00326">
    <property type="entry name" value="SH3"/>
    <property type="match status" value="1"/>
</dbReference>
<dbReference type="InterPro" id="IPR001849">
    <property type="entry name" value="PH_domain"/>
</dbReference>
<keyword evidence="1 2" id="KW-0728">SH3 domain</keyword>
<dbReference type="Gene3D" id="2.30.30.40">
    <property type="entry name" value="SH3 Domains"/>
    <property type="match status" value="1"/>
</dbReference>
<dbReference type="PROSITE" id="PS50010">
    <property type="entry name" value="DH_2"/>
    <property type="match status" value="1"/>
</dbReference>
<feature type="compositionally biased region" description="Basic and acidic residues" evidence="3">
    <location>
        <begin position="1"/>
        <end position="120"/>
    </location>
</feature>
<evidence type="ECO:0000313" key="7">
    <source>
        <dbReference type="EMBL" id="CAG6015156.1"/>
    </source>
</evidence>
<dbReference type="InterPro" id="IPR047271">
    <property type="entry name" value="Ephexin-like"/>
</dbReference>
<feature type="region of interest" description="Disordered" evidence="3">
    <location>
        <begin position="694"/>
        <end position="737"/>
    </location>
</feature>
<feature type="compositionally biased region" description="Basic and acidic residues" evidence="3">
    <location>
        <begin position="180"/>
        <end position="231"/>
    </location>
</feature>
<dbReference type="SUPFAM" id="SSF50044">
    <property type="entry name" value="SH3-domain"/>
    <property type="match status" value="1"/>
</dbReference>
<evidence type="ECO:0000259" key="4">
    <source>
        <dbReference type="PROSITE" id="PS50002"/>
    </source>
</evidence>
<dbReference type="CDD" id="cd00160">
    <property type="entry name" value="RhoGEF"/>
    <property type="match status" value="1"/>
</dbReference>
<dbReference type="Pfam" id="PF00018">
    <property type="entry name" value="SH3_1"/>
    <property type="match status" value="1"/>
</dbReference>
<feature type="compositionally biased region" description="Basic and acidic residues" evidence="3">
    <location>
        <begin position="566"/>
        <end position="617"/>
    </location>
</feature>
<dbReference type="PANTHER" id="PTHR12845:SF2">
    <property type="entry name" value="DH DOMAIN-CONTAINING PROTEIN-RELATED"/>
    <property type="match status" value="1"/>
</dbReference>
<keyword evidence="8" id="KW-1185">Reference proteome</keyword>
<dbReference type="SUPFAM" id="SSF50729">
    <property type="entry name" value="PH domain-like"/>
    <property type="match status" value="1"/>
</dbReference>
<evidence type="ECO:0000259" key="6">
    <source>
        <dbReference type="PROSITE" id="PS50010"/>
    </source>
</evidence>
<dbReference type="Gene3D" id="2.30.29.30">
    <property type="entry name" value="Pleckstrin-homology domain (PH domain)/Phosphotyrosine-binding domain (PTB)"/>
    <property type="match status" value="1"/>
</dbReference>
<dbReference type="SMART" id="SM00233">
    <property type="entry name" value="PH"/>
    <property type="match status" value="1"/>
</dbReference>
<dbReference type="InterPro" id="IPR036028">
    <property type="entry name" value="SH3-like_dom_sf"/>
</dbReference>
<dbReference type="InterPro" id="IPR001331">
    <property type="entry name" value="GDS_CDC24_CS"/>
</dbReference>
<gene>
    <name evidence="7" type="ORF">MMEN_LOCUS19476</name>
</gene>
<feature type="compositionally biased region" description="Polar residues" evidence="3">
    <location>
        <begin position="717"/>
        <end position="728"/>
    </location>
</feature>
<dbReference type="PROSITE" id="PS50002">
    <property type="entry name" value="SH3"/>
    <property type="match status" value="1"/>
</dbReference>
<dbReference type="InterPro" id="IPR047270">
    <property type="entry name" value="PH_ephexin"/>
</dbReference>
<dbReference type="GO" id="GO:0005634">
    <property type="term" value="C:nucleus"/>
    <property type="evidence" value="ECO:0007669"/>
    <property type="project" value="TreeGrafter"/>
</dbReference>
<feature type="compositionally biased region" description="Basic and acidic residues" evidence="3">
    <location>
        <begin position="282"/>
        <end position="298"/>
    </location>
</feature>
<feature type="compositionally biased region" description="Acidic residues" evidence="3">
    <location>
        <begin position="363"/>
        <end position="374"/>
    </location>
</feature>
<dbReference type="InterPro" id="IPR001452">
    <property type="entry name" value="SH3_domain"/>
</dbReference>
<dbReference type="Gene3D" id="1.20.900.10">
    <property type="entry name" value="Dbl homology (DH) domain"/>
    <property type="match status" value="1"/>
</dbReference>
<feature type="region of interest" description="Disordered" evidence="3">
    <location>
        <begin position="824"/>
        <end position="874"/>
    </location>
</feature>
<organism evidence="7 8">
    <name type="scientific">Menidia menidia</name>
    <name type="common">Atlantic silverside</name>
    <dbReference type="NCBI Taxonomy" id="238744"/>
    <lineage>
        <taxon>Eukaryota</taxon>
        <taxon>Metazoa</taxon>
        <taxon>Chordata</taxon>
        <taxon>Craniata</taxon>
        <taxon>Vertebrata</taxon>
        <taxon>Euteleostomi</taxon>
        <taxon>Actinopterygii</taxon>
        <taxon>Neopterygii</taxon>
        <taxon>Teleostei</taxon>
        <taxon>Neoteleostei</taxon>
        <taxon>Acanthomorphata</taxon>
        <taxon>Ovalentaria</taxon>
        <taxon>Atherinomorphae</taxon>
        <taxon>Atheriniformes</taxon>
        <taxon>Atherinopsidae</taxon>
        <taxon>Menidiinae</taxon>
        <taxon>Menidia</taxon>
    </lineage>
</organism>
<dbReference type="PANTHER" id="PTHR12845">
    <property type="entry name" value="GUANINE NUCLEOTIDE EXCHANGE FACTOR"/>
    <property type="match status" value="1"/>
</dbReference>
<feature type="compositionally biased region" description="Polar residues" evidence="3">
    <location>
        <begin position="789"/>
        <end position="800"/>
    </location>
</feature>
<dbReference type="CDD" id="cd01221">
    <property type="entry name" value="PH_ephexin"/>
    <property type="match status" value="1"/>
</dbReference>
<dbReference type="Pfam" id="PF00621">
    <property type="entry name" value="RhoGEF"/>
    <property type="match status" value="1"/>
</dbReference>
<dbReference type="InterPro" id="IPR011993">
    <property type="entry name" value="PH-like_dom_sf"/>
</dbReference>
<evidence type="ECO:0000259" key="5">
    <source>
        <dbReference type="PROSITE" id="PS50003"/>
    </source>
</evidence>
<evidence type="ECO:0000256" key="3">
    <source>
        <dbReference type="SAM" id="MobiDB-lite"/>
    </source>
</evidence>
<feature type="compositionally biased region" description="Basic and acidic residues" evidence="3">
    <location>
        <begin position="130"/>
        <end position="153"/>
    </location>
</feature>
<feature type="region of interest" description="Disordered" evidence="3">
    <location>
        <begin position="1"/>
        <end position="634"/>
    </location>
</feature>
<dbReference type="EMBL" id="CAJRST010038888">
    <property type="protein sequence ID" value="CAG6015156.1"/>
    <property type="molecule type" value="Genomic_DNA"/>
</dbReference>
<feature type="domain" description="DH" evidence="6">
    <location>
        <begin position="1093"/>
        <end position="1277"/>
    </location>
</feature>
<feature type="compositionally biased region" description="Basic and acidic residues" evidence="3">
    <location>
        <begin position="845"/>
        <end position="856"/>
    </location>
</feature>
<dbReference type="PROSITE" id="PS50003">
    <property type="entry name" value="PH_DOMAIN"/>
    <property type="match status" value="1"/>
</dbReference>
<feature type="compositionally biased region" description="Pro residues" evidence="3">
    <location>
        <begin position="1008"/>
        <end position="1027"/>
    </location>
</feature>
<feature type="compositionally biased region" description="Acidic residues" evidence="3">
    <location>
        <begin position="412"/>
        <end position="425"/>
    </location>
</feature>
<dbReference type="OrthoDB" id="27593at2759"/>
<accession>A0A8S4BN83</accession>
<feature type="region of interest" description="Disordered" evidence="3">
    <location>
        <begin position="899"/>
        <end position="950"/>
    </location>
</feature>
<evidence type="ECO:0000313" key="8">
    <source>
        <dbReference type="Proteomes" id="UP000677803"/>
    </source>
</evidence>
<feature type="domain" description="SH3" evidence="4">
    <location>
        <begin position="1418"/>
        <end position="1479"/>
    </location>
</feature>
<sequence>MEVREVRRNSPHRRPEREGERGERREKRRDARSEGDSDERELRRERMRDKDRDELFHQFSRSEGDNRGKISSDRDRDRRRYRERDVDKSRRRERDDRIERYREADGREDRYPDREGDRWKQSGRGVKHYRREDDRYREERRDIEIREGRRGRESGTLSDSAPRALPRGQSSGEWSSDMDSETKHRRDTYERRAAGREKRGDRERSKEGPRDFTSLERQRVESEKKERDGREMISSLPEQRRMWLEPQRGRNSKDECVDRERQTRRKERRSEEKGNMEAQAEWGRDERRAKGEPHEGHKISHQGRPAGRDEYRGDLVGLSEDGEEEGQILREGGTTGMEHLSDSDRGMVGSRQRNVEGENLTDNTEESDREEEGGSDYWARSESEGGSEAEWKPDSGRVLSEEDGFVTPSSGGDEEDEGGDDEEEFKDCQEMWEGGNKSLTPSGFKQYEGDGQSEEEWTFQKEESVDEEEQGREKKPKFVFCVIGQRTREMSQSLGSERDGAEGERTNLETQTHNREDLMHKPSDDWHLTSKRNDDPPLTVSDQQTGGDHCTPKEETPASGDASEGDITHRVSSELRGAEPGEEPKSEEVEPHLSKIKRDSQTERLLKEWREKNKEPTAKNSPASNNPSLSLKSCGSLEEIQPFLDQINTETMSPEELEAIRIRMSGAWSISEEPKRHSQAPHLKWAKDVVREILGKSEEHEAEEPNTDTQEDREGNKSGTKTESSGVTLTKDVEHLEPEEDLMEDFRGMGQSHADMHADQVNAMHVVTPTYTHADTLVSTGGKDEHTADQNTDASAQSEQADLVELQEREKEVEMYLSVSNTLYKPNSCPILNFDSGSDLITPPKEGKSQEERQGEEPEDSGVPEQAGKTKVEYGEVVGEKKKVTVKSSCSFRDLGPEARLRRRGIRKTTERRNGELQGVEEEEEEGVGRDRRARVFPPTDEEEDRSKSWEEVELRNVLDTIERRKRNSKIFNASPLYQQYSEAAQNIEILRQSRSDVLSVCEEHTPSPAPSPPPARRPLPPLPAVPHPHSFSHKDSITSCKSLPLPEPPKNEGRPSSPRLSISLTQSATLWRDLPAVRNSSELGELGEDETRLQEVRFEVVTSEASYCRSLDVVVDQFVKAKQLGALLTTQDRNWLFSRLADVRAISHSFLTKLEERVESDIMHFTVCDIIAQQCKRFKMVYVPYLTNQSYQDATYQRLMNENQEFKRIVEKLERSPVCQRLPLRSFLVLPFQRITRIKLLVQNIVKRTAPGTPEAKDAIKALKRLETLIQESNDSISQMKSIESLVSLSAKVDFECRTLPLVSQSRRLVREGPVTELMDFSLKDTERSAYLHLFNDYLLLSLQKEGGRFTVIDHSPVSELRVENCRVKLHSLQKNLFRLYMSQKSLLLRTDSQSDKLRWISALSRPHTEIDFSAAQDFVQMQCIRAFVAQQPDELSLEKADVILVHQESSDNWVEGTRLSDRHRGWLPKSHLETISSSRIRKRNLSDALKLTTATAADLTNSGMS</sequence>
<feature type="region of interest" description="Disordered" evidence="3">
    <location>
        <begin position="776"/>
        <end position="801"/>
    </location>
</feature>
<proteinExistence type="predicted"/>